<name>A0AAU7YP84_9PHYC</name>
<feature type="region of interest" description="Disordered" evidence="1">
    <location>
        <begin position="23"/>
        <end position="45"/>
    </location>
</feature>
<proteinExistence type="predicted"/>
<keyword evidence="2" id="KW-1133">Transmembrane helix</keyword>
<reference evidence="3" key="1">
    <citation type="submission" date="2024-06" db="EMBL/GenBank/DDBJ databases">
        <title>Evidence of context-dependent and transient costs of resisting viral infection in isolates of the marine microalga Micromonas sp. (class Mamiellophyceae).</title>
        <authorList>
            <person name="Bedi de Silva A."/>
            <person name="Schvarcz C.R."/>
            <person name="Steward G.R."/>
            <person name="Edwards K.F."/>
        </authorList>
    </citation>
    <scope>NUCLEOTIDE SEQUENCE</scope>
    <source>
        <strain evidence="3">McV-KB2</strain>
    </source>
</reference>
<accession>A0AAU7YP84</accession>
<evidence type="ECO:0000256" key="2">
    <source>
        <dbReference type="SAM" id="Phobius"/>
    </source>
</evidence>
<keyword evidence="2" id="KW-0812">Transmembrane</keyword>
<feature type="transmembrane region" description="Helical" evidence="2">
    <location>
        <begin position="111"/>
        <end position="129"/>
    </location>
</feature>
<evidence type="ECO:0000256" key="1">
    <source>
        <dbReference type="SAM" id="MobiDB-lite"/>
    </source>
</evidence>
<organism evidence="3">
    <name type="scientific">Micromonas commoda virus</name>
    <dbReference type="NCBI Taxonomy" id="3057169"/>
    <lineage>
        <taxon>Viruses</taxon>
        <taxon>Varidnaviria</taxon>
        <taxon>Bamfordvirae</taxon>
        <taxon>Nucleocytoviricota</taxon>
        <taxon>Megaviricetes</taxon>
        <taxon>Algavirales</taxon>
        <taxon>Phycodnaviridae</taxon>
    </lineage>
</organism>
<dbReference type="EMBL" id="PP911589">
    <property type="protein sequence ID" value="XCA47516.1"/>
    <property type="molecule type" value="Genomic_DNA"/>
</dbReference>
<sequence length="132" mass="14859">MSKHMLSDQASIDRINPYVANEFSLPGSSRRPNSFAAHKKTEEEGMPENEHIICEYGVTAGDKTIDFCKGERLCELSRPLIPGRNIDLGYDEPKPSVIRESAKFVKSIKKLDAFTIIIVVLIILLLSTLKRR</sequence>
<keyword evidence="2" id="KW-0472">Membrane</keyword>
<protein>
    <submittedName>
        <fullName evidence="3">Uncharacterized protein</fullName>
    </submittedName>
</protein>
<evidence type="ECO:0000313" key="3">
    <source>
        <dbReference type="EMBL" id="XCA47516.1"/>
    </source>
</evidence>